<dbReference type="InterPro" id="IPR009057">
    <property type="entry name" value="Homeodomain-like_sf"/>
</dbReference>
<comment type="subcellular location">
    <subcellularLocation>
        <location evidence="1">Nucleus</location>
    </subcellularLocation>
</comment>
<name>A0A3P5YC25_BRACM</name>
<proteinExistence type="predicted"/>
<organism evidence="7">
    <name type="scientific">Brassica campestris</name>
    <name type="common">Field mustard</name>
    <dbReference type="NCBI Taxonomy" id="3711"/>
    <lineage>
        <taxon>Eukaryota</taxon>
        <taxon>Viridiplantae</taxon>
        <taxon>Streptophyta</taxon>
        <taxon>Embryophyta</taxon>
        <taxon>Tracheophyta</taxon>
        <taxon>Spermatophyta</taxon>
        <taxon>Magnoliopsida</taxon>
        <taxon>eudicotyledons</taxon>
        <taxon>Gunneridae</taxon>
        <taxon>Pentapetalae</taxon>
        <taxon>rosids</taxon>
        <taxon>malvids</taxon>
        <taxon>Brassicales</taxon>
        <taxon>Brassicaceae</taxon>
        <taxon>Brassiceae</taxon>
        <taxon>Brassica</taxon>
    </lineage>
</organism>
<evidence type="ECO:0000259" key="6">
    <source>
        <dbReference type="PROSITE" id="PS51294"/>
    </source>
</evidence>
<keyword evidence="2" id="KW-0238">DNA-binding</keyword>
<feature type="domain" description="Myb-like" evidence="5">
    <location>
        <begin position="13"/>
        <end position="118"/>
    </location>
</feature>
<dbReference type="EMBL" id="LR031568">
    <property type="protein sequence ID" value="VDC58381.1"/>
    <property type="molecule type" value="Genomic_DNA"/>
</dbReference>
<keyword evidence="4" id="KW-0472">Membrane</keyword>
<dbReference type="SMART" id="SM00717">
    <property type="entry name" value="SANT"/>
    <property type="match status" value="1"/>
</dbReference>
<keyword evidence="4" id="KW-0812">Transmembrane</keyword>
<feature type="domain" description="HTH myb-type" evidence="6">
    <location>
        <begin position="13"/>
        <end position="51"/>
    </location>
</feature>
<gene>
    <name evidence="7" type="ORF">BRAA09T35992Z</name>
</gene>
<dbReference type="InterPro" id="IPR015495">
    <property type="entry name" value="Myb_TF_plants"/>
</dbReference>
<dbReference type="InterPro" id="IPR017930">
    <property type="entry name" value="Myb_dom"/>
</dbReference>
<sequence length="230" mass="26672">MRTRTRSEKGENHQEYKKGLWTVEEDNVLMDYVQTHGKGHWNRIVRKTAPRQQVRLPESSFYKFTLILYNMLYIINFIECDFVILIMMFSAQSRWSLIAKRVPGRTDNQVKNHWNTHLSKKFVGDYSSGVKTTGENKASLLLATASSRQHQQDKICDKSFDGLVPASYENKPNADLTHRNVVVGNTNDPSLYFKERNIFDSSNAFWFNEDEFELMSSLAMMDFASGDIGY</sequence>
<dbReference type="PANTHER" id="PTHR47999">
    <property type="entry name" value="TRANSCRIPTION FACTOR MYB8-RELATED-RELATED"/>
    <property type="match status" value="1"/>
</dbReference>
<reference evidence="7" key="1">
    <citation type="submission" date="2018-11" db="EMBL/GenBank/DDBJ databases">
        <authorList>
            <consortium name="Genoscope - CEA"/>
            <person name="William W."/>
        </authorList>
    </citation>
    <scope>NUCLEOTIDE SEQUENCE</scope>
</reference>
<dbReference type="InterPro" id="IPR001005">
    <property type="entry name" value="SANT/Myb"/>
</dbReference>
<evidence type="ECO:0000256" key="1">
    <source>
        <dbReference type="ARBA" id="ARBA00004123"/>
    </source>
</evidence>
<keyword evidence="4" id="KW-1133">Transmembrane helix</keyword>
<evidence type="ECO:0000313" key="7">
    <source>
        <dbReference type="EMBL" id="VDC58381.1"/>
    </source>
</evidence>
<evidence type="ECO:0000256" key="3">
    <source>
        <dbReference type="ARBA" id="ARBA00023242"/>
    </source>
</evidence>
<dbReference type="PROSITE" id="PS50090">
    <property type="entry name" value="MYB_LIKE"/>
    <property type="match status" value="1"/>
</dbReference>
<feature type="transmembrane region" description="Helical" evidence="4">
    <location>
        <begin position="66"/>
        <end position="91"/>
    </location>
</feature>
<dbReference type="CDD" id="cd00167">
    <property type="entry name" value="SANT"/>
    <property type="match status" value="1"/>
</dbReference>
<dbReference type="GO" id="GO:0003677">
    <property type="term" value="F:DNA binding"/>
    <property type="evidence" value="ECO:0007669"/>
    <property type="project" value="UniProtKB-KW"/>
</dbReference>
<dbReference type="Gene3D" id="1.10.10.60">
    <property type="entry name" value="Homeodomain-like"/>
    <property type="match status" value="2"/>
</dbReference>
<dbReference type="Pfam" id="PF00249">
    <property type="entry name" value="Myb_DNA-binding"/>
    <property type="match status" value="2"/>
</dbReference>
<dbReference type="AlphaFoldDB" id="A0A3P5YC25"/>
<protein>
    <submittedName>
        <fullName evidence="7">Uncharacterized protein</fullName>
    </submittedName>
</protein>
<accession>A0A3P5YC25</accession>
<dbReference type="PROSITE" id="PS51294">
    <property type="entry name" value="HTH_MYB"/>
    <property type="match status" value="2"/>
</dbReference>
<dbReference type="SUPFAM" id="SSF46689">
    <property type="entry name" value="Homeodomain-like"/>
    <property type="match status" value="1"/>
</dbReference>
<dbReference type="GO" id="GO:0005634">
    <property type="term" value="C:nucleus"/>
    <property type="evidence" value="ECO:0007669"/>
    <property type="project" value="UniProtKB-SubCell"/>
</dbReference>
<keyword evidence="3" id="KW-0539">Nucleus</keyword>
<evidence type="ECO:0000259" key="5">
    <source>
        <dbReference type="PROSITE" id="PS50090"/>
    </source>
</evidence>
<dbReference type="PANTHER" id="PTHR47999:SF59">
    <property type="entry name" value="TRANSCRIPTION FACTOR WER-LIKE"/>
    <property type="match status" value="1"/>
</dbReference>
<evidence type="ECO:0000256" key="2">
    <source>
        <dbReference type="ARBA" id="ARBA00023125"/>
    </source>
</evidence>
<feature type="domain" description="HTH myb-type" evidence="6">
    <location>
        <begin position="94"/>
        <end position="122"/>
    </location>
</feature>
<evidence type="ECO:0000256" key="4">
    <source>
        <dbReference type="SAM" id="Phobius"/>
    </source>
</evidence>